<evidence type="ECO:0000256" key="10">
    <source>
        <dbReference type="ARBA" id="ARBA00022898"/>
    </source>
</evidence>
<dbReference type="EMBL" id="CATQJA010002648">
    <property type="protein sequence ID" value="CAJ0577222.1"/>
    <property type="molecule type" value="Genomic_DNA"/>
</dbReference>
<dbReference type="InterPro" id="IPR015424">
    <property type="entry name" value="PyrdxlP-dep_Trfase"/>
</dbReference>
<keyword evidence="12" id="KW-0711">Selenium</keyword>
<keyword evidence="7 19" id="KW-0820">tRNA-binding</keyword>
<dbReference type="PANTHER" id="PTHR12944:SF2">
    <property type="entry name" value="O-PHOSPHOSERYL-TRNA(SEC) SELENIUM TRANSFERASE"/>
    <property type="match status" value="1"/>
</dbReference>
<evidence type="ECO:0000313" key="20">
    <source>
        <dbReference type="EMBL" id="CAJ0577222.1"/>
    </source>
</evidence>
<dbReference type="GO" id="GO:0001514">
    <property type="term" value="P:selenocysteine incorporation"/>
    <property type="evidence" value="ECO:0007669"/>
    <property type="project" value="TreeGrafter"/>
</dbReference>
<feature type="binding site" evidence="18">
    <location>
        <position position="111"/>
    </location>
    <ligand>
        <name>pyridoxal 5'-phosphate</name>
        <dbReference type="ChEBI" id="CHEBI:597326"/>
    </ligand>
</feature>
<sequence length="521" mass="57682">MNSSVLKIKKSLAALGDSFDTPEKLPLHVDLACLLLAIDGRSMRDAFGRSENEYSRLVAKTSNKLLNQLWEKKKIPEEGWSDHSLELFLNWLASHDTNNRMDMNPLGAGEREGRVASQFVRRLHCSLTHGIGRSGNLCEIQPKALGSSMLNCLANEFALHILHSIGLNCARGALVVPVATGMALMLCMGSWRKARPNAKYVIWLRVDQKSCFKSILTAGFEPLIVDPIRVDDALMTDVTKLNNLVEEFGDTILCVLSTLSPFAPRAPDDIEAVAAICRTHNIFHLVNNAYGLQSPECIRRLTNAKNAGRIDAFVQSLDKNFQVPVGGAIIATTKQSQAAAIAQFYPGRASCVPSRDFVLTCLSQGLRQMLEGFDTQHRLFEKMRRKLRLFAEEIGESVYDVSDNKISLAMTLSSIPPEKQTLFGSVLFSRGITGARVVMSTPKVSRVEGHEFINFGSHTNEQHGGYLAMACGVGMTDGELDELFNRLSSTYHKFVHKALHKGGQTTRFDLDDELLDDIDRD</sequence>
<evidence type="ECO:0000256" key="17">
    <source>
        <dbReference type="ARBA" id="ARBA00048808"/>
    </source>
</evidence>
<dbReference type="AlphaFoldDB" id="A0AA36CZJ2"/>
<evidence type="ECO:0000256" key="4">
    <source>
        <dbReference type="ARBA" id="ARBA00007037"/>
    </source>
</evidence>
<keyword evidence="21" id="KW-1185">Reference proteome</keyword>
<feature type="binding site" evidence="18">
    <location>
        <position position="134"/>
    </location>
    <ligand>
        <name>substrate</name>
    </ligand>
</feature>
<feature type="site" description="May act as a substrate filter by repelling compounds with a negatively charged alpha-carboxylate" evidence="19">
    <location>
        <position position="110"/>
    </location>
</feature>
<evidence type="ECO:0000256" key="13">
    <source>
        <dbReference type="ARBA" id="ARBA00026053"/>
    </source>
</evidence>
<evidence type="ECO:0000256" key="3">
    <source>
        <dbReference type="ARBA" id="ARBA00004822"/>
    </source>
</evidence>
<evidence type="ECO:0000256" key="1">
    <source>
        <dbReference type="ARBA" id="ARBA00001933"/>
    </source>
</evidence>
<gene>
    <name evidence="20" type="ORF">MSPICULIGERA_LOCUS15500</name>
</gene>
<comment type="similarity">
    <text evidence="4">Belongs to the SepSecS family.</text>
</comment>
<comment type="cofactor">
    <cofactor evidence="1 19">
        <name>pyridoxal 5'-phosphate</name>
        <dbReference type="ChEBI" id="CHEBI:597326"/>
    </cofactor>
</comment>
<feature type="binding site" evidence="18">
    <location>
        <position position="430"/>
    </location>
    <ligand>
        <name>tRNA</name>
        <dbReference type="ChEBI" id="CHEBI:17843"/>
    </ligand>
</feature>
<dbReference type="InterPro" id="IPR008829">
    <property type="entry name" value="SepSecS/SepCysS"/>
</dbReference>
<evidence type="ECO:0000256" key="15">
    <source>
        <dbReference type="ARBA" id="ARBA00032048"/>
    </source>
</evidence>
<evidence type="ECO:0000256" key="7">
    <source>
        <dbReference type="ARBA" id="ARBA00022555"/>
    </source>
</evidence>
<comment type="subunit">
    <text evidence="13">Homotetramer formed by a catalytic dimer and a non-catalytic dimer serving as a binding platform that orients tRNASec for catalysis. Each tetramer binds the CCA ends of two tRNAs which point to the active sites of the catalytic dimer.</text>
</comment>
<dbReference type="PANTHER" id="PTHR12944">
    <property type="entry name" value="SOLUBLE LIVER ANTIGEN/LIVER PANCREAS ANTIGEN"/>
    <property type="match status" value="1"/>
</dbReference>
<protein>
    <recommendedName>
        <fullName evidence="6">O-phosphoseryl-tRNA(Sec) selenium transferase</fullName>
        <ecNumber evidence="5">2.9.1.2</ecNumber>
    </recommendedName>
    <alternativeName>
        <fullName evidence="14">Selenocysteine synthase</fullName>
    </alternativeName>
    <alternativeName>
        <fullName evidence="15">Selenocysteinyl-tRNA(Sec) synthase</fullName>
    </alternativeName>
    <alternativeName>
        <fullName evidence="16">Sep-tRNA:Sec-tRNA synthase</fullName>
    </alternativeName>
</protein>
<evidence type="ECO:0000256" key="9">
    <source>
        <dbReference type="ARBA" id="ARBA00022884"/>
    </source>
</evidence>
<keyword evidence="9 19" id="KW-0694">RNA-binding</keyword>
<comment type="function">
    <text evidence="2">Converts O-phosphoseryl-tRNA(Sec) to selenocysteinyl-tRNA(Sec) required for selenoprotein biosynthesis.</text>
</comment>
<evidence type="ECO:0000256" key="6">
    <source>
        <dbReference type="ARBA" id="ARBA00021963"/>
    </source>
</evidence>
<evidence type="ECO:0000313" key="21">
    <source>
        <dbReference type="Proteomes" id="UP001177023"/>
    </source>
</evidence>
<evidence type="ECO:0000256" key="8">
    <source>
        <dbReference type="ARBA" id="ARBA00022679"/>
    </source>
</evidence>
<accession>A0AA36CZJ2</accession>
<evidence type="ECO:0000256" key="11">
    <source>
        <dbReference type="ARBA" id="ARBA00022917"/>
    </source>
</evidence>
<evidence type="ECO:0000256" key="19">
    <source>
        <dbReference type="PIRSR" id="PIRSR017689-50"/>
    </source>
</evidence>
<dbReference type="EC" id="2.9.1.2" evidence="5"/>
<evidence type="ECO:0000256" key="18">
    <source>
        <dbReference type="PIRSR" id="PIRSR017689-1"/>
    </source>
</evidence>
<dbReference type="Gene3D" id="3.40.640.10">
    <property type="entry name" value="Type I PLP-dependent aspartate aminotransferase-like (Major domain)"/>
    <property type="match status" value="1"/>
</dbReference>
<keyword evidence="8" id="KW-0808">Transferase</keyword>
<dbReference type="GO" id="GO:0000049">
    <property type="term" value="F:tRNA binding"/>
    <property type="evidence" value="ECO:0007669"/>
    <property type="project" value="UniProtKB-KW"/>
</dbReference>
<dbReference type="Proteomes" id="UP001177023">
    <property type="component" value="Unassembled WGS sequence"/>
</dbReference>
<feature type="modified residue" description="N6-(pyridoxal phosphate)lysine" evidence="19">
    <location>
        <position position="319"/>
    </location>
</feature>
<dbReference type="GO" id="GO:0098621">
    <property type="term" value="F:O-phosphoseryl-tRNA(Sec) selenium transferase activity"/>
    <property type="evidence" value="ECO:0007669"/>
    <property type="project" value="UniProtKB-EC"/>
</dbReference>
<comment type="caution">
    <text evidence="20">The sequence shown here is derived from an EMBL/GenBank/DDBJ whole genome shotgun (WGS) entry which is preliminary data.</text>
</comment>
<evidence type="ECO:0000256" key="2">
    <source>
        <dbReference type="ARBA" id="ARBA00002552"/>
    </source>
</evidence>
<dbReference type="InterPro" id="IPR019872">
    <property type="entry name" value="Sec-tRNA_Se_transferase"/>
</dbReference>
<dbReference type="PIRSF" id="PIRSF017689">
    <property type="entry name" value="SepSecS"/>
    <property type="match status" value="1"/>
</dbReference>
<dbReference type="SUPFAM" id="SSF53383">
    <property type="entry name" value="PLP-dependent transferases"/>
    <property type="match status" value="1"/>
</dbReference>
<evidence type="ECO:0000256" key="5">
    <source>
        <dbReference type="ARBA" id="ARBA00012464"/>
    </source>
</evidence>
<dbReference type="InterPro" id="IPR015421">
    <property type="entry name" value="PyrdxlP-dep_Trfase_major"/>
</dbReference>
<evidence type="ECO:0000256" key="16">
    <source>
        <dbReference type="ARBA" id="ARBA00032693"/>
    </source>
</evidence>
<keyword evidence="11" id="KW-0648">Protein biosynthesis</keyword>
<evidence type="ECO:0000256" key="12">
    <source>
        <dbReference type="ARBA" id="ARBA00023266"/>
    </source>
</evidence>
<dbReference type="NCBIfam" id="TIGR03531">
    <property type="entry name" value="selenium_SpcS"/>
    <property type="match status" value="1"/>
</dbReference>
<dbReference type="GO" id="GO:0001717">
    <property type="term" value="P:conversion of seryl-tRNAsec to selenocys-tRNAsec"/>
    <property type="evidence" value="ECO:0007669"/>
    <property type="project" value="InterPro"/>
</dbReference>
<feature type="binding site" evidence="18">
    <location>
        <position position="141"/>
    </location>
    <ligand>
        <name>substrate</name>
    </ligand>
</feature>
<organism evidence="20 21">
    <name type="scientific">Mesorhabditis spiculigera</name>
    <dbReference type="NCBI Taxonomy" id="96644"/>
    <lineage>
        <taxon>Eukaryota</taxon>
        <taxon>Metazoa</taxon>
        <taxon>Ecdysozoa</taxon>
        <taxon>Nematoda</taxon>
        <taxon>Chromadorea</taxon>
        <taxon>Rhabditida</taxon>
        <taxon>Rhabditina</taxon>
        <taxon>Rhabditomorpha</taxon>
        <taxon>Rhabditoidea</taxon>
        <taxon>Rhabditidae</taxon>
        <taxon>Mesorhabditinae</taxon>
        <taxon>Mesorhabditis</taxon>
    </lineage>
</organism>
<name>A0AA36CZJ2_9BILA</name>
<feature type="binding site" evidence="18">
    <location>
        <position position="133"/>
    </location>
    <ligand>
        <name>substrate</name>
    </ligand>
</feature>
<dbReference type="Pfam" id="PF05889">
    <property type="entry name" value="SepSecS"/>
    <property type="match status" value="1"/>
</dbReference>
<keyword evidence="10 19" id="KW-0663">Pyridoxal phosphate</keyword>
<comment type="catalytic activity">
    <reaction evidence="17">
        <text>O-phospho-L-seryl-tRNA(Sec) + selenophosphate + H2O = L-selenocysteinyl-tRNA(Sec) + 2 phosphate</text>
        <dbReference type="Rhea" id="RHEA:25041"/>
        <dbReference type="Rhea" id="RHEA-COMP:9743"/>
        <dbReference type="Rhea" id="RHEA-COMP:9947"/>
        <dbReference type="ChEBI" id="CHEBI:15377"/>
        <dbReference type="ChEBI" id="CHEBI:16144"/>
        <dbReference type="ChEBI" id="CHEBI:43474"/>
        <dbReference type="ChEBI" id="CHEBI:78551"/>
        <dbReference type="ChEBI" id="CHEBI:78573"/>
        <dbReference type="EC" id="2.9.1.2"/>
    </reaction>
</comment>
<proteinExistence type="inferred from homology"/>
<comment type="pathway">
    <text evidence="3">Aminoacyl-tRNA biosynthesis; selenocysteinyl-tRNA(Sec) biosynthesis; selenocysteinyl-tRNA(Sec) from L-seryl-tRNA(Sec) (archaeal/eukaryal route): step 2/2.</text>
</comment>
<reference evidence="20" key="1">
    <citation type="submission" date="2023-06" db="EMBL/GenBank/DDBJ databases">
        <authorList>
            <person name="Delattre M."/>
        </authorList>
    </citation>
    <scope>NUCLEOTIDE SEQUENCE</scope>
    <source>
        <strain evidence="20">AF72</strain>
    </source>
</reference>
<feature type="non-terminal residue" evidence="20">
    <location>
        <position position="521"/>
    </location>
</feature>
<evidence type="ECO:0000256" key="14">
    <source>
        <dbReference type="ARBA" id="ARBA00030669"/>
    </source>
</evidence>
<feature type="binding site" evidence="18">
    <location>
        <position position="348"/>
    </location>
    <ligand>
        <name>substrate</name>
    </ligand>
</feature>